<sequence length="72" mass="7807">CIGFAGYGSVAQKGDINQDDKGVHITGNTDSRYGNAAFYIKLDNGIPDDLTRESAVKFSYVFFKKVVVVPTS</sequence>
<gene>
    <name evidence="1" type="ORF">LK487_19145</name>
</gene>
<accession>A0AAW4WR64</accession>
<feature type="non-terminal residue" evidence="1">
    <location>
        <position position="1"/>
    </location>
</feature>
<dbReference type="Proteomes" id="UP001197847">
    <property type="component" value="Unassembled WGS sequence"/>
</dbReference>
<evidence type="ECO:0000313" key="2">
    <source>
        <dbReference type="Proteomes" id="UP001197847"/>
    </source>
</evidence>
<organism evidence="1 2">
    <name type="scientific">Agathobacter rectalis</name>
    <dbReference type="NCBI Taxonomy" id="39491"/>
    <lineage>
        <taxon>Bacteria</taxon>
        <taxon>Bacillati</taxon>
        <taxon>Bacillota</taxon>
        <taxon>Clostridia</taxon>
        <taxon>Lachnospirales</taxon>
        <taxon>Lachnospiraceae</taxon>
        <taxon>Agathobacter</taxon>
    </lineage>
</organism>
<dbReference type="RefSeq" id="WP_306783840.1">
    <property type="nucleotide sequence ID" value="NZ_JAJFBX010000542.1"/>
</dbReference>
<feature type="non-terminal residue" evidence="1">
    <location>
        <position position="72"/>
    </location>
</feature>
<protein>
    <submittedName>
        <fullName evidence="1">Uncharacterized protein</fullName>
    </submittedName>
</protein>
<comment type="caution">
    <text evidence="1">The sequence shown here is derived from an EMBL/GenBank/DDBJ whole genome shotgun (WGS) entry which is preliminary data.</text>
</comment>
<name>A0AAW4WR64_9FIRM</name>
<proteinExistence type="predicted"/>
<dbReference type="EMBL" id="JAJFBX010000542">
    <property type="protein sequence ID" value="MCC2749089.1"/>
    <property type="molecule type" value="Genomic_DNA"/>
</dbReference>
<evidence type="ECO:0000313" key="1">
    <source>
        <dbReference type="EMBL" id="MCC2749089.1"/>
    </source>
</evidence>
<dbReference type="AlphaFoldDB" id="A0AAW4WR64"/>
<reference evidence="1" key="1">
    <citation type="submission" date="2021-10" db="EMBL/GenBank/DDBJ databases">
        <title>Collection of gut derived symbiotic bacterial strains cultured from healthy donors.</title>
        <authorList>
            <person name="Lin H."/>
            <person name="Littmann E."/>
            <person name="Claire K."/>
            <person name="Pamer E."/>
        </authorList>
    </citation>
    <scope>NUCLEOTIDE SEQUENCE</scope>
    <source>
        <strain evidence="1">MSK.22.92</strain>
    </source>
</reference>